<evidence type="ECO:0000256" key="1">
    <source>
        <dbReference type="SAM" id="MobiDB-lite"/>
    </source>
</evidence>
<protein>
    <submittedName>
        <fullName evidence="3">Uncharacterized protein</fullName>
    </submittedName>
</protein>
<accession>A0A2S3ZC40</accession>
<feature type="region of interest" description="Disordered" evidence="1">
    <location>
        <begin position="35"/>
        <end position="109"/>
    </location>
</feature>
<keyword evidence="4" id="KW-1185">Reference proteome</keyword>
<proteinExistence type="predicted"/>
<dbReference type="RefSeq" id="WP_103461337.1">
    <property type="nucleotide sequence ID" value="NZ_PPXD01000023.1"/>
</dbReference>
<feature type="compositionally biased region" description="Low complexity" evidence="1">
    <location>
        <begin position="54"/>
        <end position="67"/>
    </location>
</feature>
<evidence type="ECO:0000256" key="2">
    <source>
        <dbReference type="SAM" id="SignalP"/>
    </source>
</evidence>
<feature type="signal peptide" evidence="2">
    <location>
        <begin position="1"/>
        <end position="20"/>
    </location>
</feature>
<gene>
    <name evidence="3" type="ORF">C3B61_14625</name>
</gene>
<evidence type="ECO:0000313" key="3">
    <source>
        <dbReference type="EMBL" id="POH63428.1"/>
    </source>
</evidence>
<dbReference type="Proteomes" id="UP000237340">
    <property type="component" value="Unassembled WGS sequence"/>
</dbReference>
<organism evidence="3 4">
    <name type="scientific">Cryobacterium zongtaii</name>
    <dbReference type="NCBI Taxonomy" id="1259217"/>
    <lineage>
        <taxon>Bacteria</taxon>
        <taxon>Bacillati</taxon>
        <taxon>Actinomycetota</taxon>
        <taxon>Actinomycetes</taxon>
        <taxon>Micrococcales</taxon>
        <taxon>Microbacteriaceae</taxon>
        <taxon>Cryobacterium</taxon>
    </lineage>
</organism>
<name>A0A2S3ZC40_9MICO</name>
<reference evidence="3 4" key="1">
    <citation type="submission" date="2018-01" db="EMBL/GenBank/DDBJ databases">
        <title>Cryobacterium sp. nov., from glaciers in China.</title>
        <authorList>
            <person name="Liu Q."/>
            <person name="Xin Y.-H."/>
        </authorList>
    </citation>
    <scope>NUCLEOTIDE SEQUENCE [LARGE SCALE GENOMIC DNA]</scope>
    <source>
        <strain evidence="3 4">TMN-42</strain>
    </source>
</reference>
<comment type="caution">
    <text evidence="3">The sequence shown here is derived from an EMBL/GenBank/DDBJ whole genome shotgun (WGS) entry which is preliminary data.</text>
</comment>
<sequence>MNKRQLGLAALGLTVLVASAGVVVAQLLPPTDRIQSVAESTSPTAQPTSERSVTPTPADTDSATPAPVEEEPTDTGADGERWSEADAAPRTSTEVLPEQPESVILPPSKPRTTLVSLPLPPTASSTGTVVGGFPTDVMPGIPESVIDNTSVATEGDRMQAALEARTSLGTTDVLAFYRQHFAPLGLLESPTTAAKRSTTLSFARGDDSITLAVTAVAGGSSYVLFGAFTAQD</sequence>
<keyword evidence="2" id="KW-0732">Signal</keyword>
<dbReference type="AlphaFoldDB" id="A0A2S3ZC40"/>
<feature type="chain" id="PRO_5038983346" evidence="2">
    <location>
        <begin position="21"/>
        <end position="232"/>
    </location>
</feature>
<evidence type="ECO:0000313" key="4">
    <source>
        <dbReference type="Proteomes" id="UP000237340"/>
    </source>
</evidence>
<feature type="compositionally biased region" description="Polar residues" evidence="1">
    <location>
        <begin position="35"/>
        <end position="53"/>
    </location>
</feature>
<dbReference type="EMBL" id="PPXD01000023">
    <property type="protein sequence ID" value="POH63428.1"/>
    <property type="molecule type" value="Genomic_DNA"/>
</dbReference>